<sequence length="513" mass="56993">MSEVSDSESVADSHFDSGSINSNDPDLAGVMFPLVTTYVVFSIDPVATLASLDDPEVTVATSRLHPKKYVGFVRNTASAHNADAEFMAYKIELLRQGPTPELKERFIESDMCVPVLPNTAQHPLNRPPLRPTIPLPWADCYHSSFDTVTVRVAMQRADATAAVRIPFEEMGKQMYFKLTDRARQRALREARGLHSQSLPQSDAYRPADSLEEAHTSSYHEAHADTPHDTSGEAGDPDALDEEIQVIVAMMDETRAPNTMPLAVMTYDLSTVEAVSDPRDFLEECRVLKQLEHEHYARNKADTAAAIERARKVDDEAFAGMSRPPQPTRDPVPVPVEASAVQTRPSAWRSPKRAIIAINQYLHEHPFWGEPVDPPPAIVLVFRRLGAKLGKIVRLCACGTLGPGEGPSKSRQQSEKTAMVLNEKVPVTVHRRVSSEVLTPQSERNLESTQSREKSASQAVQQPQQQKREIACALRLLPNLSAEFKKRTQGKLLPGLHRLRQGTKTAEEERGDKW</sequence>
<protein>
    <submittedName>
        <fullName evidence="2">Uncharacterized protein</fullName>
    </submittedName>
</protein>
<reference evidence="2 3" key="1">
    <citation type="submission" date="2014-04" db="EMBL/GenBank/DDBJ databases">
        <authorList>
            <consortium name="DOE Joint Genome Institute"/>
            <person name="Kuo A."/>
            <person name="Tarkka M."/>
            <person name="Buscot F."/>
            <person name="Kohler A."/>
            <person name="Nagy L.G."/>
            <person name="Floudas D."/>
            <person name="Copeland A."/>
            <person name="Barry K.W."/>
            <person name="Cichocki N."/>
            <person name="Veneault-Fourrey C."/>
            <person name="LaButti K."/>
            <person name="Lindquist E.A."/>
            <person name="Lipzen A."/>
            <person name="Lundell T."/>
            <person name="Morin E."/>
            <person name="Murat C."/>
            <person name="Sun H."/>
            <person name="Tunlid A."/>
            <person name="Henrissat B."/>
            <person name="Grigoriev I.V."/>
            <person name="Hibbett D.S."/>
            <person name="Martin F."/>
            <person name="Nordberg H.P."/>
            <person name="Cantor M.N."/>
            <person name="Hua S.X."/>
        </authorList>
    </citation>
    <scope>NUCLEOTIDE SEQUENCE [LARGE SCALE GENOMIC DNA]</scope>
    <source>
        <strain evidence="2 3">F 1598</strain>
    </source>
</reference>
<feature type="compositionally biased region" description="Basic and acidic residues" evidence="1">
    <location>
        <begin position="211"/>
        <end position="230"/>
    </location>
</feature>
<dbReference type="InParanoid" id="A0A0C3CKK1"/>
<evidence type="ECO:0000313" key="3">
    <source>
        <dbReference type="Proteomes" id="UP000054166"/>
    </source>
</evidence>
<evidence type="ECO:0000313" key="2">
    <source>
        <dbReference type="EMBL" id="KIM90192.1"/>
    </source>
</evidence>
<feature type="region of interest" description="Disordered" evidence="1">
    <location>
        <begin position="494"/>
        <end position="513"/>
    </location>
</feature>
<feature type="region of interest" description="Disordered" evidence="1">
    <location>
        <begin position="187"/>
        <end position="236"/>
    </location>
</feature>
<dbReference type="OrthoDB" id="3027639at2759"/>
<accession>A0A0C3CKK1</accession>
<dbReference type="EMBL" id="KN832973">
    <property type="protein sequence ID" value="KIM90192.1"/>
    <property type="molecule type" value="Genomic_DNA"/>
</dbReference>
<name>A0A0C3CKK1_PILCF</name>
<organism evidence="2 3">
    <name type="scientific">Piloderma croceum (strain F 1598)</name>
    <dbReference type="NCBI Taxonomy" id="765440"/>
    <lineage>
        <taxon>Eukaryota</taxon>
        <taxon>Fungi</taxon>
        <taxon>Dikarya</taxon>
        <taxon>Basidiomycota</taxon>
        <taxon>Agaricomycotina</taxon>
        <taxon>Agaricomycetes</taxon>
        <taxon>Agaricomycetidae</taxon>
        <taxon>Atheliales</taxon>
        <taxon>Atheliaceae</taxon>
        <taxon>Piloderma</taxon>
    </lineage>
</organism>
<feature type="compositionally biased region" description="Basic and acidic residues" evidence="1">
    <location>
        <begin position="504"/>
        <end position="513"/>
    </location>
</feature>
<dbReference type="Proteomes" id="UP000054166">
    <property type="component" value="Unassembled WGS sequence"/>
</dbReference>
<keyword evidence="3" id="KW-1185">Reference proteome</keyword>
<evidence type="ECO:0000256" key="1">
    <source>
        <dbReference type="SAM" id="MobiDB-lite"/>
    </source>
</evidence>
<dbReference type="AlphaFoldDB" id="A0A0C3CKK1"/>
<reference evidence="3" key="2">
    <citation type="submission" date="2015-01" db="EMBL/GenBank/DDBJ databases">
        <title>Evolutionary Origins and Diversification of the Mycorrhizal Mutualists.</title>
        <authorList>
            <consortium name="DOE Joint Genome Institute"/>
            <consortium name="Mycorrhizal Genomics Consortium"/>
            <person name="Kohler A."/>
            <person name="Kuo A."/>
            <person name="Nagy L.G."/>
            <person name="Floudas D."/>
            <person name="Copeland A."/>
            <person name="Barry K.W."/>
            <person name="Cichocki N."/>
            <person name="Veneault-Fourrey C."/>
            <person name="LaButti K."/>
            <person name="Lindquist E.A."/>
            <person name="Lipzen A."/>
            <person name="Lundell T."/>
            <person name="Morin E."/>
            <person name="Murat C."/>
            <person name="Riley R."/>
            <person name="Ohm R."/>
            <person name="Sun H."/>
            <person name="Tunlid A."/>
            <person name="Henrissat B."/>
            <person name="Grigoriev I.V."/>
            <person name="Hibbett D.S."/>
            <person name="Martin F."/>
        </authorList>
    </citation>
    <scope>NUCLEOTIDE SEQUENCE [LARGE SCALE GENOMIC DNA]</scope>
    <source>
        <strain evidence="3">F 1598</strain>
    </source>
</reference>
<dbReference type="HOGENOM" id="CLU_526879_0_0_1"/>
<gene>
    <name evidence="2" type="ORF">PILCRDRAFT_1549</name>
</gene>
<dbReference type="STRING" id="765440.A0A0C3CKK1"/>
<feature type="compositionally biased region" description="Basic and acidic residues" evidence="1">
    <location>
        <begin position="443"/>
        <end position="454"/>
    </location>
</feature>
<proteinExistence type="predicted"/>
<feature type="region of interest" description="Disordered" evidence="1">
    <location>
        <begin position="434"/>
        <end position="463"/>
    </location>
</feature>